<comment type="caution">
    <text evidence="3">The sequence shown here is derived from an EMBL/GenBank/DDBJ whole genome shotgun (WGS) entry which is preliminary data.</text>
</comment>
<dbReference type="AlphaFoldDB" id="A0A438EN22"/>
<name>A0A438EN22_VITVI</name>
<reference evidence="3 4" key="1">
    <citation type="journal article" date="2018" name="PLoS Genet.">
        <title>Population sequencing reveals clonal diversity and ancestral inbreeding in the grapevine cultivar Chardonnay.</title>
        <authorList>
            <person name="Roach M.J."/>
            <person name="Johnson D.L."/>
            <person name="Bohlmann J."/>
            <person name="van Vuuren H.J."/>
            <person name="Jones S.J."/>
            <person name="Pretorius I.S."/>
            <person name="Schmidt S.A."/>
            <person name="Borneman A.R."/>
        </authorList>
    </citation>
    <scope>NUCLEOTIDE SEQUENCE [LARGE SCALE GENOMIC DNA]</scope>
    <source>
        <strain evidence="4">cv. Chardonnay</strain>
        <tissue evidence="3">Leaf</tissue>
    </source>
</reference>
<evidence type="ECO:0000313" key="3">
    <source>
        <dbReference type="EMBL" id="RVW49151.1"/>
    </source>
</evidence>
<proteinExistence type="predicted"/>
<evidence type="ECO:0000256" key="1">
    <source>
        <dbReference type="SAM" id="MobiDB-lite"/>
    </source>
</evidence>
<protein>
    <submittedName>
        <fullName evidence="3">Retrovirus-related Pol polyprotein from transposon TNT 1-94</fullName>
    </submittedName>
</protein>
<dbReference type="PANTHER" id="PTHR42648:SF28">
    <property type="entry name" value="TRANSPOSON-ENCODED PROTEIN WITH RIBONUCLEASE H-LIKE AND RETROVIRUS ZINC FINGER-LIKE DOMAINS"/>
    <property type="match status" value="1"/>
</dbReference>
<gene>
    <name evidence="3" type="primary">POLX_3325</name>
    <name evidence="3" type="ORF">CK203_087481</name>
</gene>
<sequence>MNVVKKDNAIELWHRRLSHMSEKGMTCLAKKKVLSGMDQVHLENCVDYLKGKQNRVVFKSFPSSIMKNVLELVHSNLCGPMPKSLGGAQYFDQFGYRFYDPVQKKLVRSCDAVFIENQTIEDVDKMEKDDDQPGTNDAPVEVEIEDNDNDGVHRQPPTPVASPVPLRRGDRNEKKSTRYSNNKYVLLTDEREPKSFEEAMDHEHKHKWIEAMQDEMKSLYKNKTCQLMKLPISKKALKNR</sequence>
<dbReference type="Pfam" id="PF13976">
    <property type="entry name" value="gag_pre-integrs"/>
    <property type="match status" value="1"/>
</dbReference>
<feature type="domain" description="GAG-pre-integrase" evidence="2">
    <location>
        <begin position="2"/>
        <end position="53"/>
    </location>
</feature>
<dbReference type="Proteomes" id="UP000288805">
    <property type="component" value="Unassembled WGS sequence"/>
</dbReference>
<dbReference type="EMBL" id="QGNW01001231">
    <property type="protein sequence ID" value="RVW49151.1"/>
    <property type="molecule type" value="Genomic_DNA"/>
</dbReference>
<organism evidence="3 4">
    <name type="scientific">Vitis vinifera</name>
    <name type="common">Grape</name>
    <dbReference type="NCBI Taxonomy" id="29760"/>
    <lineage>
        <taxon>Eukaryota</taxon>
        <taxon>Viridiplantae</taxon>
        <taxon>Streptophyta</taxon>
        <taxon>Embryophyta</taxon>
        <taxon>Tracheophyta</taxon>
        <taxon>Spermatophyta</taxon>
        <taxon>Magnoliopsida</taxon>
        <taxon>eudicotyledons</taxon>
        <taxon>Gunneridae</taxon>
        <taxon>Pentapetalae</taxon>
        <taxon>rosids</taxon>
        <taxon>Vitales</taxon>
        <taxon>Vitaceae</taxon>
        <taxon>Viteae</taxon>
        <taxon>Vitis</taxon>
    </lineage>
</organism>
<evidence type="ECO:0000259" key="2">
    <source>
        <dbReference type="Pfam" id="PF13976"/>
    </source>
</evidence>
<dbReference type="InterPro" id="IPR025724">
    <property type="entry name" value="GAG-pre-integrase_dom"/>
</dbReference>
<feature type="region of interest" description="Disordered" evidence="1">
    <location>
        <begin position="146"/>
        <end position="183"/>
    </location>
</feature>
<evidence type="ECO:0000313" key="4">
    <source>
        <dbReference type="Proteomes" id="UP000288805"/>
    </source>
</evidence>
<dbReference type="InterPro" id="IPR039537">
    <property type="entry name" value="Retrotran_Ty1/copia-like"/>
</dbReference>
<feature type="compositionally biased region" description="Basic and acidic residues" evidence="1">
    <location>
        <begin position="167"/>
        <end position="176"/>
    </location>
</feature>
<dbReference type="PANTHER" id="PTHR42648">
    <property type="entry name" value="TRANSPOSASE, PUTATIVE-RELATED"/>
    <property type="match status" value="1"/>
</dbReference>
<accession>A0A438EN22</accession>